<keyword evidence="5 9" id="KW-0812">Transmembrane</keyword>
<feature type="compositionally biased region" description="Basic and acidic residues" evidence="8">
    <location>
        <begin position="387"/>
        <end position="397"/>
    </location>
</feature>
<feature type="transmembrane region" description="Helical" evidence="9">
    <location>
        <begin position="248"/>
        <end position="267"/>
    </location>
</feature>
<dbReference type="Proteomes" id="UP000698059">
    <property type="component" value="Unassembled WGS sequence"/>
</dbReference>
<comment type="caution">
    <text evidence="10">The sequence shown here is derived from an EMBL/GenBank/DDBJ whole genome shotgun (WGS) entry which is preliminary data.</text>
</comment>
<comment type="similarity">
    <text evidence="2">Belongs to the autoinducer-2 exporter (AI-2E) (TC 2.A.86) family.</text>
</comment>
<evidence type="ECO:0000256" key="6">
    <source>
        <dbReference type="ARBA" id="ARBA00022989"/>
    </source>
</evidence>
<keyword evidence="4" id="KW-1003">Cell membrane</keyword>
<feature type="transmembrane region" description="Helical" evidence="9">
    <location>
        <begin position="182"/>
        <end position="207"/>
    </location>
</feature>
<dbReference type="PANTHER" id="PTHR21716:SF53">
    <property type="entry name" value="PERMEASE PERM-RELATED"/>
    <property type="match status" value="1"/>
</dbReference>
<feature type="transmembrane region" description="Helical" evidence="9">
    <location>
        <begin position="52"/>
        <end position="70"/>
    </location>
</feature>
<proteinExistence type="inferred from homology"/>
<protein>
    <submittedName>
        <fullName evidence="10">PurR-regulated permease PerM</fullName>
    </submittedName>
</protein>
<sequence length="437" mass="47163">MTSDASTTPEPATPGAPQVQGAPTSPSPDRPRDFLALSPDDPRKPPRWLPRALFMTVVAVFVGIFAWYAIGTLESLGVNILIAFFIALALEPIVVWLVRHGWRRGAAAATALLGGLVLVVGIFALFGNLFVQQLVQLVQSIPALYTDIQEFLSTRFDVDIPSSDELLKQGFNEFGEDVASGALVVGTTIVGVIFAFLTIMLVTYYLLAAGPKFRVAICRWLTPNRQQEVLRLWEITQVKVSDFINSRIVLAALSSVFTFVFLLIVGTDYALPLSVFVGVVSQFVPTIGTYIGGALPVIVALTSQGLPQALAVLIFIVAYQQLENLYFSPKVSARALEMNPAVSFVVVLAFGAVFGALGAFLSLPIAATIQAVANTYIQRHELVDSHMLHDPGQGKDDDPADDEGGDDSGPARRRRANRKAGRDAAKTVDERHADGIE</sequence>
<accession>A0ABS2LGD2</accession>
<keyword evidence="11" id="KW-1185">Reference proteome</keyword>
<name>A0ABS2LGD2_9CELL</name>
<feature type="transmembrane region" description="Helical" evidence="9">
    <location>
        <begin position="110"/>
        <end position="131"/>
    </location>
</feature>
<feature type="region of interest" description="Disordered" evidence="8">
    <location>
        <begin position="387"/>
        <end position="437"/>
    </location>
</feature>
<dbReference type="RefSeq" id="WP_205307414.1">
    <property type="nucleotide sequence ID" value="NZ_BAAAVF010000014.1"/>
</dbReference>
<feature type="transmembrane region" description="Helical" evidence="9">
    <location>
        <begin position="76"/>
        <end position="98"/>
    </location>
</feature>
<evidence type="ECO:0000256" key="4">
    <source>
        <dbReference type="ARBA" id="ARBA00022475"/>
    </source>
</evidence>
<gene>
    <name evidence="10" type="ORF">JOD49_002403</name>
</gene>
<comment type="subcellular location">
    <subcellularLocation>
        <location evidence="1">Cell membrane</location>
        <topology evidence="1">Multi-pass membrane protein</topology>
    </subcellularLocation>
</comment>
<feature type="compositionally biased region" description="Polar residues" evidence="8">
    <location>
        <begin position="1"/>
        <end position="10"/>
    </location>
</feature>
<feature type="transmembrane region" description="Helical" evidence="9">
    <location>
        <begin position="273"/>
        <end position="298"/>
    </location>
</feature>
<evidence type="ECO:0000256" key="8">
    <source>
        <dbReference type="SAM" id="MobiDB-lite"/>
    </source>
</evidence>
<dbReference type="PANTHER" id="PTHR21716">
    <property type="entry name" value="TRANSMEMBRANE PROTEIN"/>
    <property type="match status" value="1"/>
</dbReference>
<feature type="transmembrane region" description="Helical" evidence="9">
    <location>
        <begin position="305"/>
        <end position="322"/>
    </location>
</feature>
<dbReference type="Pfam" id="PF01594">
    <property type="entry name" value="AI-2E_transport"/>
    <property type="match status" value="1"/>
</dbReference>
<feature type="region of interest" description="Disordered" evidence="8">
    <location>
        <begin position="1"/>
        <end position="42"/>
    </location>
</feature>
<reference evidence="10 11" key="1">
    <citation type="submission" date="2021-01" db="EMBL/GenBank/DDBJ databases">
        <title>Sequencing the genomes of 1000 actinobacteria strains.</title>
        <authorList>
            <person name="Klenk H.-P."/>
        </authorList>
    </citation>
    <scope>NUCLEOTIDE SEQUENCE [LARGE SCALE GENOMIC DNA]</scope>
    <source>
        <strain evidence="10 11">DSM 46000</strain>
    </source>
</reference>
<feature type="transmembrane region" description="Helical" evidence="9">
    <location>
        <begin position="342"/>
        <end position="369"/>
    </location>
</feature>
<evidence type="ECO:0000313" key="10">
    <source>
        <dbReference type="EMBL" id="MBM7479483.1"/>
    </source>
</evidence>
<feature type="compositionally biased region" description="Basic and acidic residues" evidence="8">
    <location>
        <begin position="420"/>
        <end position="437"/>
    </location>
</feature>
<keyword evidence="3" id="KW-0813">Transport</keyword>
<evidence type="ECO:0000256" key="5">
    <source>
        <dbReference type="ARBA" id="ARBA00022692"/>
    </source>
</evidence>
<dbReference type="EMBL" id="JAFBBO010000001">
    <property type="protein sequence ID" value="MBM7479483.1"/>
    <property type="molecule type" value="Genomic_DNA"/>
</dbReference>
<evidence type="ECO:0000256" key="1">
    <source>
        <dbReference type="ARBA" id="ARBA00004651"/>
    </source>
</evidence>
<organism evidence="10 11">
    <name type="scientific">Oerskovia jenensis</name>
    <dbReference type="NCBI Taxonomy" id="162169"/>
    <lineage>
        <taxon>Bacteria</taxon>
        <taxon>Bacillati</taxon>
        <taxon>Actinomycetota</taxon>
        <taxon>Actinomycetes</taxon>
        <taxon>Micrococcales</taxon>
        <taxon>Cellulomonadaceae</taxon>
        <taxon>Oerskovia</taxon>
    </lineage>
</organism>
<evidence type="ECO:0000256" key="9">
    <source>
        <dbReference type="SAM" id="Phobius"/>
    </source>
</evidence>
<evidence type="ECO:0000256" key="7">
    <source>
        <dbReference type="ARBA" id="ARBA00023136"/>
    </source>
</evidence>
<dbReference type="InterPro" id="IPR002549">
    <property type="entry name" value="AI-2E-like"/>
</dbReference>
<evidence type="ECO:0000256" key="2">
    <source>
        <dbReference type="ARBA" id="ARBA00009773"/>
    </source>
</evidence>
<evidence type="ECO:0000256" key="3">
    <source>
        <dbReference type="ARBA" id="ARBA00022448"/>
    </source>
</evidence>
<evidence type="ECO:0000313" key="11">
    <source>
        <dbReference type="Proteomes" id="UP000698059"/>
    </source>
</evidence>
<keyword evidence="6 9" id="KW-1133">Transmembrane helix</keyword>
<keyword evidence="7 9" id="KW-0472">Membrane</keyword>